<dbReference type="AlphaFoldDB" id="A0A7H4MIW5"/>
<name>A0A7H4MIW5_KLEVA</name>
<protein>
    <submittedName>
        <fullName evidence="1">Uncharacterized protein</fullName>
    </submittedName>
</protein>
<organism evidence="1 2">
    <name type="scientific">Klebsiella variicola</name>
    <dbReference type="NCBI Taxonomy" id="244366"/>
    <lineage>
        <taxon>Bacteria</taxon>
        <taxon>Pseudomonadati</taxon>
        <taxon>Pseudomonadota</taxon>
        <taxon>Gammaproteobacteria</taxon>
        <taxon>Enterobacterales</taxon>
        <taxon>Enterobacteriaceae</taxon>
        <taxon>Klebsiella/Raoultella group</taxon>
        <taxon>Klebsiella</taxon>
        <taxon>Klebsiella pneumoniae complex</taxon>
    </lineage>
</organism>
<gene>
    <name evidence="1" type="ORF">NCTC9177_04159</name>
</gene>
<dbReference type="Proteomes" id="UP000254545">
    <property type="component" value="Unassembled WGS sequence"/>
</dbReference>
<sequence>MYPLQHQAASGGRIGHIAASRLLQHGDERRRHRLVVSQQGINGNGPGLAVALQDAGIQPELAAKSGIKAWGVDAESLGQIGHAHRVVASRVEEALRRCNGLFRIKLAGTPRSTPWFCSGHYINP</sequence>
<dbReference type="EMBL" id="UGKR01000003">
    <property type="protein sequence ID" value="STS90265.1"/>
    <property type="molecule type" value="Genomic_DNA"/>
</dbReference>
<reference evidence="1 2" key="1">
    <citation type="submission" date="2018-06" db="EMBL/GenBank/DDBJ databases">
        <authorList>
            <consortium name="Pathogen Informatics"/>
            <person name="Doyle S."/>
        </authorList>
    </citation>
    <scope>NUCLEOTIDE SEQUENCE [LARGE SCALE GENOMIC DNA]</scope>
    <source>
        <strain evidence="1 2">NCTC9177</strain>
    </source>
</reference>
<accession>A0A7H4MIW5</accession>
<evidence type="ECO:0000313" key="1">
    <source>
        <dbReference type="EMBL" id="STS90265.1"/>
    </source>
</evidence>
<comment type="caution">
    <text evidence="1">The sequence shown here is derived from an EMBL/GenBank/DDBJ whole genome shotgun (WGS) entry which is preliminary data.</text>
</comment>
<evidence type="ECO:0000313" key="2">
    <source>
        <dbReference type="Proteomes" id="UP000254545"/>
    </source>
</evidence>
<proteinExistence type="predicted"/>